<protein>
    <submittedName>
        <fullName evidence="2">Uncharacterized protein</fullName>
    </submittedName>
</protein>
<comment type="caution">
    <text evidence="2">The sequence shown here is derived from an EMBL/GenBank/DDBJ whole genome shotgun (WGS) entry which is preliminary data.</text>
</comment>
<dbReference type="Proteomes" id="UP001381693">
    <property type="component" value="Unassembled WGS sequence"/>
</dbReference>
<evidence type="ECO:0000256" key="1">
    <source>
        <dbReference type="SAM" id="MobiDB-lite"/>
    </source>
</evidence>
<feature type="compositionally biased region" description="Low complexity" evidence="1">
    <location>
        <begin position="49"/>
        <end position="58"/>
    </location>
</feature>
<evidence type="ECO:0000313" key="2">
    <source>
        <dbReference type="EMBL" id="KAK7078847.1"/>
    </source>
</evidence>
<gene>
    <name evidence="2" type="ORF">SK128_006801</name>
</gene>
<name>A0AAN9AC76_HALRR</name>
<accession>A0AAN9AC76</accession>
<sequence>MHKHLKQCFAEISYDENSIDDSVFDLTIEDDADEVVDTETTPSPPSPQPSTSSATPTTEYKWEKVVNRDNDDCANPELDEFPEFTGQHSVEGFEGLSLPNVSNKKFLDTENDLLQQETDRYAKQGLDKLGKLPARSRYRQYKGVQAADIKTFVAIEIGMGLVHKPTLES</sequence>
<evidence type="ECO:0000313" key="3">
    <source>
        <dbReference type="Proteomes" id="UP001381693"/>
    </source>
</evidence>
<proteinExistence type="predicted"/>
<reference evidence="2 3" key="1">
    <citation type="submission" date="2023-11" db="EMBL/GenBank/DDBJ databases">
        <title>Halocaridina rubra genome assembly.</title>
        <authorList>
            <person name="Smith C."/>
        </authorList>
    </citation>
    <scope>NUCLEOTIDE SEQUENCE [LARGE SCALE GENOMIC DNA]</scope>
    <source>
        <strain evidence="2">EP-1</strain>
        <tissue evidence="2">Whole</tissue>
    </source>
</reference>
<feature type="region of interest" description="Disordered" evidence="1">
    <location>
        <begin position="30"/>
        <end position="60"/>
    </location>
</feature>
<keyword evidence="3" id="KW-1185">Reference proteome</keyword>
<dbReference type="EMBL" id="JAXCGZ010007647">
    <property type="protein sequence ID" value="KAK7078847.1"/>
    <property type="molecule type" value="Genomic_DNA"/>
</dbReference>
<dbReference type="AlphaFoldDB" id="A0AAN9AC76"/>
<organism evidence="2 3">
    <name type="scientific">Halocaridina rubra</name>
    <name type="common">Hawaiian red shrimp</name>
    <dbReference type="NCBI Taxonomy" id="373956"/>
    <lineage>
        <taxon>Eukaryota</taxon>
        <taxon>Metazoa</taxon>
        <taxon>Ecdysozoa</taxon>
        <taxon>Arthropoda</taxon>
        <taxon>Crustacea</taxon>
        <taxon>Multicrustacea</taxon>
        <taxon>Malacostraca</taxon>
        <taxon>Eumalacostraca</taxon>
        <taxon>Eucarida</taxon>
        <taxon>Decapoda</taxon>
        <taxon>Pleocyemata</taxon>
        <taxon>Caridea</taxon>
        <taxon>Atyoidea</taxon>
        <taxon>Atyidae</taxon>
        <taxon>Halocaridina</taxon>
    </lineage>
</organism>